<keyword evidence="5" id="KW-1185">Reference proteome</keyword>
<evidence type="ECO:0000313" key="5">
    <source>
        <dbReference type="Proteomes" id="UP001589611"/>
    </source>
</evidence>
<feature type="chain" id="PRO_5046987760" evidence="2">
    <location>
        <begin position="37"/>
        <end position="782"/>
    </location>
</feature>
<keyword evidence="1" id="KW-0472">Membrane</keyword>
<dbReference type="InterPro" id="IPR007331">
    <property type="entry name" value="Htaa"/>
</dbReference>
<comment type="caution">
    <text evidence="4">The sequence shown here is derived from an EMBL/GenBank/DDBJ whole genome shotgun (WGS) entry which is preliminary data.</text>
</comment>
<gene>
    <name evidence="4" type="ORF">ACFFPJ_02280</name>
</gene>
<reference evidence="4 5" key="1">
    <citation type="submission" date="2024-09" db="EMBL/GenBank/DDBJ databases">
        <authorList>
            <person name="Sun Q."/>
            <person name="Mori K."/>
        </authorList>
    </citation>
    <scope>NUCLEOTIDE SEQUENCE [LARGE SCALE GENOMIC DNA]</scope>
    <source>
        <strain evidence="4 5">JCM 1342</strain>
    </source>
</reference>
<evidence type="ECO:0000313" key="4">
    <source>
        <dbReference type="EMBL" id="MFB9644621.1"/>
    </source>
</evidence>
<feature type="domain" description="Htaa" evidence="3">
    <location>
        <begin position="45"/>
        <end position="194"/>
    </location>
</feature>
<keyword evidence="1" id="KW-0812">Transmembrane</keyword>
<dbReference type="InterPro" id="IPR013783">
    <property type="entry name" value="Ig-like_fold"/>
</dbReference>
<name>A0ABV5SW83_9MICO</name>
<feature type="transmembrane region" description="Helical" evidence="1">
    <location>
        <begin position="758"/>
        <end position="775"/>
    </location>
</feature>
<evidence type="ECO:0000259" key="3">
    <source>
        <dbReference type="Pfam" id="PF04213"/>
    </source>
</evidence>
<keyword evidence="1" id="KW-1133">Transmembrane helix</keyword>
<dbReference type="Gene3D" id="2.60.40.10">
    <property type="entry name" value="Immunoglobulins"/>
    <property type="match status" value="1"/>
</dbReference>
<dbReference type="NCBIfam" id="TIGR01167">
    <property type="entry name" value="LPXTG_anchor"/>
    <property type="match status" value="1"/>
</dbReference>
<keyword evidence="2" id="KW-0732">Signal</keyword>
<organism evidence="4 5">
    <name type="scientific">Microbacterium terregens</name>
    <dbReference type="NCBI Taxonomy" id="69363"/>
    <lineage>
        <taxon>Bacteria</taxon>
        <taxon>Bacillati</taxon>
        <taxon>Actinomycetota</taxon>
        <taxon>Actinomycetes</taxon>
        <taxon>Micrococcales</taxon>
        <taxon>Microbacteriaceae</taxon>
        <taxon>Microbacterium</taxon>
    </lineage>
</organism>
<proteinExistence type="predicted"/>
<accession>A0ABV5SW83</accession>
<feature type="signal peptide" evidence="2">
    <location>
        <begin position="1"/>
        <end position="36"/>
    </location>
</feature>
<protein>
    <submittedName>
        <fullName evidence="4">HtaA domain-containing protein</fullName>
    </submittedName>
</protein>
<dbReference type="Pfam" id="PF04213">
    <property type="entry name" value="HtaA"/>
    <property type="match status" value="2"/>
</dbReference>
<evidence type="ECO:0000256" key="1">
    <source>
        <dbReference type="SAM" id="Phobius"/>
    </source>
</evidence>
<dbReference type="RefSeq" id="WP_344711371.1">
    <property type="nucleotide sequence ID" value="NZ_BAAAWH010000001.1"/>
</dbReference>
<feature type="domain" description="Htaa" evidence="3">
    <location>
        <begin position="583"/>
        <end position="730"/>
    </location>
</feature>
<dbReference type="Proteomes" id="UP001589611">
    <property type="component" value="Unassembled WGS sequence"/>
</dbReference>
<sequence length="782" mass="76620">MRRNRKASLRQALATVLTGALIATAALVGVAAPAQAAGADAAASALSWGFKSSWRSYVANFGGTATASGGAMSNDSGYTWSPAAASFDPGAAEGSVQFGGSVQFAVPSHGIDIAVTDPRVDFAGGAGSVYWSAGSGGAVVLGATISSVSVSTPTTGAESTVTLTGSGVAFTADGAAAFGGSYAAGDAMDDLGFSLTYDAPVAAPTGTSTSLSVAPAGASVAGAEILLTATVAPAAAGSVTFFDSGSPLGAPVVVTAGTATFAVHPATAAAHGFSATFAPTDAAAFTGSASATVPHTVTAEPAQPGQPVLDPSIAVFLADGVTPYTGQPVYTDDALVVRGSGFDPTANVGGRGVPIPNTLPQGTYVVLGSFLDAWKPSASAASGTRKVVSQVWALAESVLDQVPVQYQGAIRAQWTELSEDGAFSATLTAQDFASGLADGNWGVYTYGAGGVSNATQERSVAVDYVGDRPGAGAAIRLNADSVPQGGALTVDGVGFPAGQTVTVTMNSEPITLGAAAADDSGAFSVTGSIPASFAPGVHTVVATAGDLSASAPVTVTATAIVPVPPAPAASAEPACVARAVSGASIEWGVKQSFRDYIAGGIAKGSFLGGWGSGSGSYNTQDDRGRVSFGGSMSFTGHGGTLDITISNPRIQVHSANSASLIVGVQSTAYNGSPGIESSSVVFATLSLPAAAETGSRIGWNNAAATLTAAGADAFAGFYTAGTALDPVTFSFPLGAEVPCDAATSAALAATGGEAPVDALWLGVGMLVLGAGVYVMRRRTARV</sequence>
<dbReference type="EMBL" id="JBHMBE010000001">
    <property type="protein sequence ID" value="MFB9644621.1"/>
    <property type="molecule type" value="Genomic_DNA"/>
</dbReference>
<evidence type="ECO:0000256" key="2">
    <source>
        <dbReference type="SAM" id="SignalP"/>
    </source>
</evidence>